<accession>A0AA48HMR5</accession>
<protein>
    <submittedName>
        <fullName evidence="2">Uncharacterized protein</fullName>
    </submittedName>
</protein>
<dbReference type="EMBL" id="AP027272">
    <property type="protein sequence ID" value="BDX06367.1"/>
    <property type="molecule type" value="Genomic_DNA"/>
</dbReference>
<proteinExistence type="predicted"/>
<gene>
    <name evidence="2" type="ORF">MACH26_18880</name>
</gene>
<reference evidence="2" key="1">
    <citation type="submission" date="2023-01" db="EMBL/GenBank/DDBJ databases">
        <title>Complete genome sequence of Planctobacterium marinum strain Dej080120_11.</title>
        <authorList>
            <person name="Ueki S."/>
            <person name="Maruyama F."/>
        </authorList>
    </citation>
    <scope>NUCLEOTIDE SEQUENCE</scope>
    <source>
        <strain evidence="2">Dej080120_11</strain>
    </source>
</reference>
<evidence type="ECO:0000256" key="1">
    <source>
        <dbReference type="SAM" id="MobiDB-lite"/>
    </source>
</evidence>
<dbReference type="Proteomes" id="UP001333710">
    <property type="component" value="Chromosome"/>
</dbReference>
<feature type="region of interest" description="Disordered" evidence="1">
    <location>
        <begin position="1"/>
        <end position="21"/>
    </location>
</feature>
<dbReference type="RefSeq" id="WP_338292387.1">
    <property type="nucleotide sequence ID" value="NZ_AP027272.1"/>
</dbReference>
<dbReference type="AlphaFoldDB" id="A0AA48HMR5"/>
<keyword evidence="3" id="KW-1185">Reference proteome</keyword>
<evidence type="ECO:0000313" key="2">
    <source>
        <dbReference type="EMBL" id="BDX06367.1"/>
    </source>
</evidence>
<organism evidence="2 3">
    <name type="scientific">Planctobacterium marinum</name>
    <dbReference type="NCBI Taxonomy" id="1631968"/>
    <lineage>
        <taxon>Bacteria</taxon>
        <taxon>Pseudomonadati</taxon>
        <taxon>Pseudomonadota</taxon>
        <taxon>Gammaproteobacteria</taxon>
        <taxon>Alteromonadales</taxon>
        <taxon>Alteromonadaceae</taxon>
        <taxon>Planctobacterium</taxon>
    </lineage>
</organism>
<dbReference type="KEGG" id="pmaw:MACH26_18880"/>
<evidence type="ECO:0000313" key="3">
    <source>
        <dbReference type="Proteomes" id="UP001333710"/>
    </source>
</evidence>
<name>A0AA48HMR5_9ALTE</name>
<sequence length="159" mass="18430">MSGSNTGKREETTNASSDSVTFPMQYRGNYPKQRVLIKSWLNFGDEHEDGEYIEQSFELPVPVDTYNLRALVGRQSMECLAMAHMAYGYKAMKDICNSDPEVGEGLQRMFEDGEFLEAFRDLMISQQGWEDMPETLSRLSPRYFPFDESEKENERRKPL</sequence>